<dbReference type="PROSITE" id="PS50112">
    <property type="entry name" value="PAS"/>
    <property type="match status" value="1"/>
</dbReference>
<comment type="caution">
    <text evidence="3">The sequence shown here is derived from an EMBL/GenBank/DDBJ whole genome shotgun (WGS) entry which is preliminary data.</text>
</comment>
<dbReference type="InterPro" id="IPR052155">
    <property type="entry name" value="Biofilm_reg_signaling"/>
</dbReference>
<dbReference type="EMBL" id="BARW01007927">
    <property type="protein sequence ID" value="GAI78126.1"/>
    <property type="molecule type" value="Genomic_DNA"/>
</dbReference>
<dbReference type="InterPro" id="IPR035965">
    <property type="entry name" value="PAS-like_dom_sf"/>
</dbReference>
<accession>X1SG57</accession>
<dbReference type="PANTHER" id="PTHR44757:SF2">
    <property type="entry name" value="BIOFILM ARCHITECTURE MAINTENANCE PROTEIN MBAA"/>
    <property type="match status" value="1"/>
</dbReference>
<sequence length="376" mass="43031">PGVKLMGYNSPKEIIGKNLTKDLYYIPEDRKKFLEELQKRKGSVKDYEVTLKKKDGTPVIVSTTSHYYYDKEGNVAGVEGIFVDVTERKQNEKLQQVLYNISKAANSPISLGQLYKTIHKELGNIIDTTNFHIALLNKEENRIHYDYFFDEKDDISITLEYDNIGSLSAHVIKTGQPLLANRKQINKMIERGELILSHLGTLTEETLWLGVPLKIEGIAVGIMAVLSYTNSKLYTQKDIKIMEFVSSQVATAIKRKQDEEALYKSQQEFASLFKNIPEALVYTDKKSNILYVNSQFTKLFGYTLDEIKGKNIDEGIIHTKEKIDEGKYYTKKSLNQFVNYETYRKRKDGSIFQVSISASSIKVNNKVKGIIILYQD</sequence>
<organism evidence="3">
    <name type="scientific">marine sediment metagenome</name>
    <dbReference type="NCBI Taxonomy" id="412755"/>
    <lineage>
        <taxon>unclassified sequences</taxon>
        <taxon>metagenomes</taxon>
        <taxon>ecological metagenomes</taxon>
    </lineage>
</organism>
<dbReference type="AlphaFoldDB" id="X1SG57"/>
<protein>
    <recommendedName>
        <fullName evidence="4">PAS domain-containing protein</fullName>
    </recommendedName>
</protein>
<evidence type="ECO:0000259" key="2">
    <source>
        <dbReference type="PROSITE" id="PS50113"/>
    </source>
</evidence>
<proteinExistence type="predicted"/>
<dbReference type="InterPro" id="IPR000700">
    <property type="entry name" value="PAS-assoc_C"/>
</dbReference>
<gene>
    <name evidence="3" type="ORF">S12H4_16399</name>
</gene>
<dbReference type="SMART" id="SM00091">
    <property type="entry name" value="PAS"/>
    <property type="match status" value="1"/>
</dbReference>
<dbReference type="SUPFAM" id="SSF55781">
    <property type="entry name" value="GAF domain-like"/>
    <property type="match status" value="1"/>
</dbReference>
<dbReference type="PROSITE" id="PS50113">
    <property type="entry name" value="PAC"/>
    <property type="match status" value="1"/>
</dbReference>
<dbReference type="CDD" id="cd00130">
    <property type="entry name" value="PAS"/>
    <property type="match status" value="1"/>
</dbReference>
<dbReference type="InterPro" id="IPR000014">
    <property type="entry name" value="PAS"/>
</dbReference>
<dbReference type="Pfam" id="PF13185">
    <property type="entry name" value="GAF_2"/>
    <property type="match status" value="1"/>
</dbReference>
<dbReference type="PANTHER" id="PTHR44757">
    <property type="entry name" value="DIGUANYLATE CYCLASE DGCP"/>
    <property type="match status" value="1"/>
</dbReference>
<evidence type="ECO:0000259" key="1">
    <source>
        <dbReference type="PROSITE" id="PS50112"/>
    </source>
</evidence>
<evidence type="ECO:0008006" key="4">
    <source>
        <dbReference type="Google" id="ProtNLM"/>
    </source>
</evidence>
<feature type="domain" description="PAC" evidence="2">
    <location>
        <begin position="45"/>
        <end position="97"/>
    </location>
</feature>
<feature type="non-terminal residue" evidence="3">
    <location>
        <position position="376"/>
    </location>
</feature>
<feature type="domain" description="PAS" evidence="1">
    <location>
        <begin position="265"/>
        <end position="322"/>
    </location>
</feature>
<evidence type="ECO:0000313" key="3">
    <source>
        <dbReference type="EMBL" id="GAI78126.1"/>
    </source>
</evidence>
<dbReference type="Gene3D" id="3.30.450.20">
    <property type="entry name" value="PAS domain"/>
    <property type="match status" value="2"/>
</dbReference>
<dbReference type="Gene3D" id="3.30.450.40">
    <property type="match status" value="1"/>
</dbReference>
<name>X1SG57_9ZZZZ</name>
<dbReference type="InterPro" id="IPR029016">
    <property type="entry name" value="GAF-like_dom_sf"/>
</dbReference>
<dbReference type="InterPro" id="IPR003018">
    <property type="entry name" value="GAF"/>
</dbReference>
<dbReference type="NCBIfam" id="TIGR00229">
    <property type="entry name" value="sensory_box"/>
    <property type="match status" value="2"/>
</dbReference>
<dbReference type="SUPFAM" id="SSF55785">
    <property type="entry name" value="PYP-like sensor domain (PAS domain)"/>
    <property type="match status" value="2"/>
</dbReference>
<reference evidence="3" key="1">
    <citation type="journal article" date="2014" name="Front. Microbiol.">
        <title>High frequency of phylogenetically diverse reductive dehalogenase-homologous genes in deep subseafloor sedimentary metagenomes.</title>
        <authorList>
            <person name="Kawai M."/>
            <person name="Futagami T."/>
            <person name="Toyoda A."/>
            <person name="Takaki Y."/>
            <person name="Nishi S."/>
            <person name="Hori S."/>
            <person name="Arai W."/>
            <person name="Tsubouchi T."/>
            <person name="Morono Y."/>
            <person name="Uchiyama I."/>
            <person name="Ito T."/>
            <person name="Fujiyama A."/>
            <person name="Inagaki F."/>
            <person name="Takami H."/>
        </authorList>
    </citation>
    <scope>NUCLEOTIDE SEQUENCE</scope>
    <source>
        <strain evidence="3">Expedition CK06-06</strain>
    </source>
</reference>
<dbReference type="Pfam" id="PF13426">
    <property type="entry name" value="PAS_9"/>
    <property type="match status" value="2"/>
</dbReference>
<feature type="non-terminal residue" evidence="3">
    <location>
        <position position="1"/>
    </location>
</feature>